<feature type="compositionally biased region" description="Basic residues" evidence="1">
    <location>
        <begin position="579"/>
        <end position="588"/>
    </location>
</feature>
<feature type="region of interest" description="Disordered" evidence="1">
    <location>
        <begin position="790"/>
        <end position="839"/>
    </location>
</feature>
<feature type="region of interest" description="Disordered" evidence="1">
    <location>
        <begin position="574"/>
        <end position="658"/>
    </location>
</feature>
<evidence type="ECO:0000313" key="3">
    <source>
        <dbReference type="Proteomes" id="UP001239994"/>
    </source>
</evidence>
<accession>A0AAD9DX84</accession>
<evidence type="ECO:0000256" key="1">
    <source>
        <dbReference type="SAM" id="MobiDB-lite"/>
    </source>
</evidence>
<evidence type="ECO:0000313" key="2">
    <source>
        <dbReference type="EMBL" id="KAK1797341.1"/>
    </source>
</evidence>
<name>A0AAD9DX84_9TELE</name>
<dbReference type="Proteomes" id="UP001239994">
    <property type="component" value="Unassembled WGS sequence"/>
</dbReference>
<feature type="compositionally biased region" description="Basic and acidic residues" evidence="1">
    <location>
        <begin position="601"/>
        <end position="610"/>
    </location>
</feature>
<feature type="compositionally biased region" description="Low complexity" evidence="1">
    <location>
        <begin position="805"/>
        <end position="816"/>
    </location>
</feature>
<feature type="region of interest" description="Disordered" evidence="1">
    <location>
        <begin position="308"/>
        <end position="372"/>
    </location>
</feature>
<dbReference type="AlphaFoldDB" id="A0AAD9DX84"/>
<feature type="compositionally biased region" description="Basic residues" evidence="1">
    <location>
        <begin position="642"/>
        <end position="651"/>
    </location>
</feature>
<keyword evidence="3" id="KW-1185">Reference proteome</keyword>
<proteinExistence type="predicted"/>
<gene>
    <name evidence="2" type="ORF">P4O66_008707</name>
</gene>
<feature type="compositionally biased region" description="Polar residues" evidence="1">
    <location>
        <begin position="617"/>
        <end position="629"/>
    </location>
</feature>
<feature type="compositionally biased region" description="Polar residues" evidence="1">
    <location>
        <begin position="703"/>
        <end position="712"/>
    </location>
</feature>
<dbReference type="EMBL" id="JAROKS010000014">
    <property type="protein sequence ID" value="KAK1797341.1"/>
    <property type="molecule type" value="Genomic_DNA"/>
</dbReference>
<reference evidence="2" key="1">
    <citation type="submission" date="2023-03" db="EMBL/GenBank/DDBJ databases">
        <title>Electrophorus voltai genome.</title>
        <authorList>
            <person name="Bian C."/>
        </authorList>
    </citation>
    <scope>NUCLEOTIDE SEQUENCE</scope>
    <source>
        <strain evidence="2">CB-2022</strain>
        <tissue evidence="2">Muscle</tissue>
    </source>
</reference>
<sequence length="839" mass="90607">MEACGTYPLKISARPSLRSPRGAEQEAVGEDENPSLLMPDAWPTRPKEALGQGPVMPSTVTRTPSNLGGRDRSSSWLFPDCQACNVRELALGVNRRVGKAGCWMRVSKLQLNSPVQALLPTHVKMRARKGRLRRGSHSALTPEDCYITLPLTHIQRPVARRQGVSVVFLFRVNWAPAPNMLSSYIPQYEAPQPSASKFPVLAPVVPALLHANQRKDKHKQRALPLHARGGFPSAAESEKLTQCGEGPSVQTPDTSPDAVPLLRPDGGSRRRRFSGRGDARFSSSAPFGRGRLCGILSGVALHTFAVQDGVDGVPPSPRDASLETPRSAHKPSSRCFRETQDLPDVRSSNQQQRPSRPAVRPITGPAPWTITTSTPRHACQLSQSNPPEVHNPSINFPQEIWRKHTPAILQKLKDREKKGGRKTAGQLLRCDKAGESRCGLGAGDDCAGRRSLRPPRWGRLRGTALPTSSALGTAARDGAPYVLRAGDGCAGRRSLRPPRWGRLRGTALPTSSALGTAARDGAPYVLRAGDGCAGRRSLRPPRWGRLRGTALPTSSALGTAARDGAPYVLRAGDGCAGRRSLRPPRWGRLRGTLPPTSSARLDQDRGEQHSVAKVAPQDSTPPSEHQTLTIPPRVRSPDKALSKHNAKHLMKRNGERTASQISLERILHFPARGAGSLALLQKWAGDGRLGRGSSGTEHKLRTTGPSAHTQTHTQPLALTCASQGHGEVCHHAHTHLFLSFSTGEARRTDSALSASPGTWRAALCPVYPPGVSGWGFTPCLGHTSHYAHHPPRVDRPAPTIHPRNGRGPVRAPGPAGKPLSPPRRPERLWERGVWQPSAP</sequence>
<feature type="region of interest" description="Disordered" evidence="1">
    <location>
        <begin position="13"/>
        <end position="71"/>
    </location>
</feature>
<feature type="region of interest" description="Disordered" evidence="1">
    <location>
        <begin position="688"/>
        <end position="712"/>
    </location>
</feature>
<comment type="caution">
    <text evidence="2">The sequence shown here is derived from an EMBL/GenBank/DDBJ whole genome shotgun (WGS) entry which is preliminary data.</text>
</comment>
<organism evidence="2 3">
    <name type="scientific">Electrophorus voltai</name>
    <dbReference type="NCBI Taxonomy" id="2609070"/>
    <lineage>
        <taxon>Eukaryota</taxon>
        <taxon>Metazoa</taxon>
        <taxon>Chordata</taxon>
        <taxon>Craniata</taxon>
        <taxon>Vertebrata</taxon>
        <taxon>Euteleostomi</taxon>
        <taxon>Actinopterygii</taxon>
        <taxon>Neopterygii</taxon>
        <taxon>Teleostei</taxon>
        <taxon>Ostariophysi</taxon>
        <taxon>Gymnotiformes</taxon>
        <taxon>Gymnotoidei</taxon>
        <taxon>Gymnotidae</taxon>
        <taxon>Electrophorus</taxon>
    </lineage>
</organism>
<feature type="compositionally biased region" description="Basic and acidic residues" evidence="1">
    <location>
        <begin position="335"/>
        <end position="344"/>
    </location>
</feature>
<protein>
    <submittedName>
        <fullName evidence="2">Uncharacterized protein</fullName>
    </submittedName>
</protein>
<feature type="region of interest" description="Disordered" evidence="1">
    <location>
        <begin position="234"/>
        <end position="284"/>
    </location>
</feature>